<comment type="caution">
    <text evidence="1">The sequence shown here is derived from an EMBL/GenBank/DDBJ whole genome shotgun (WGS) entry which is preliminary data.</text>
</comment>
<evidence type="ECO:0000313" key="2">
    <source>
        <dbReference type="Proteomes" id="UP000193335"/>
    </source>
</evidence>
<dbReference type="Proteomes" id="UP000193335">
    <property type="component" value="Unassembled WGS sequence"/>
</dbReference>
<organism evidence="1 2">
    <name type="scientific">Bradyrhizobium japonicum</name>
    <dbReference type="NCBI Taxonomy" id="375"/>
    <lineage>
        <taxon>Bacteria</taxon>
        <taxon>Pseudomonadati</taxon>
        <taxon>Pseudomonadota</taxon>
        <taxon>Alphaproteobacteria</taxon>
        <taxon>Hyphomicrobiales</taxon>
        <taxon>Nitrobacteraceae</taxon>
        <taxon>Bradyrhizobium</taxon>
    </lineage>
</organism>
<dbReference type="EMBL" id="NAFL01000254">
    <property type="protein sequence ID" value="OSJ31729.1"/>
    <property type="molecule type" value="Genomic_DNA"/>
</dbReference>
<sequence>MEWIMYNRNAKRIVRDVDPLLAAFVERRRRRALQALNPQPDRAISVTRIALNGGKSCDFVLVKSELGSIGEFVLRQSRCNTLIQLDERLDVIKQARQPPCGQFVFYIYFGGHGERDP</sequence>
<proteinExistence type="predicted"/>
<protein>
    <submittedName>
        <fullName evidence="1">Uncharacterized protein</fullName>
    </submittedName>
</protein>
<dbReference type="AlphaFoldDB" id="A0A1Y2JMF7"/>
<name>A0A1Y2JMF7_BRAJP</name>
<evidence type="ECO:0000313" key="1">
    <source>
        <dbReference type="EMBL" id="OSJ31729.1"/>
    </source>
</evidence>
<gene>
    <name evidence="1" type="ORF">BSZ19_21535</name>
</gene>
<reference evidence="1 2" key="1">
    <citation type="submission" date="2017-03" db="EMBL/GenBank/DDBJ databases">
        <title>Whole genome sequences of fourteen strains of Bradyrhizobium canariense and one strain of Bradyrhizobium japonicum isolated from Lupinus (Papilionoideae: Genisteae) species in Algeria.</title>
        <authorList>
            <person name="Crovadore J."/>
            <person name="Chekireb D."/>
            <person name="Brachmann A."/>
            <person name="Chablais R."/>
            <person name="Cochard B."/>
            <person name="Lefort F."/>
        </authorList>
    </citation>
    <scope>NUCLEOTIDE SEQUENCE [LARGE SCALE GENOMIC DNA]</scope>
    <source>
        <strain evidence="1 2">UBMA197</strain>
    </source>
</reference>
<accession>A0A1Y2JMF7</accession>